<evidence type="ECO:0000256" key="1">
    <source>
        <dbReference type="ARBA" id="ARBA00004127"/>
    </source>
</evidence>
<reference evidence="6 7" key="1">
    <citation type="journal article" date="2016" name="Nat. Commun.">
        <title>Thousands of microbial genomes shed light on interconnected biogeochemical processes in an aquifer system.</title>
        <authorList>
            <person name="Anantharaman K."/>
            <person name="Brown C.T."/>
            <person name="Hug L.A."/>
            <person name="Sharon I."/>
            <person name="Castelle C.J."/>
            <person name="Probst A.J."/>
            <person name="Thomas B.C."/>
            <person name="Singh A."/>
            <person name="Wilkins M.J."/>
            <person name="Karaoz U."/>
            <person name="Brodie E.L."/>
            <person name="Williams K.H."/>
            <person name="Hubbard S.S."/>
            <person name="Banfield J.F."/>
        </authorList>
    </citation>
    <scope>NUCLEOTIDE SEQUENCE [LARGE SCALE GENOMIC DNA]</scope>
</reference>
<evidence type="ECO:0000256" key="2">
    <source>
        <dbReference type="ARBA" id="ARBA00022692"/>
    </source>
</evidence>
<dbReference type="STRING" id="1798543.A2898_04545"/>
<evidence type="ECO:0000313" key="7">
    <source>
        <dbReference type="Proteomes" id="UP000179164"/>
    </source>
</evidence>
<dbReference type="Proteomes" id="UP000179164">
    <property type="component" value="Unassembled WGS sequence"/>
</dbReference>
<dbReference type="Pfam" id="PF01988">
    <property type="entry name" value="VIT1"/>
    <property type="match status" value="1"/>
</dbReference>
<keyword evidence="2 5" id="KW-0812">Transmembrane</keyword>
<name>A0A1G2B0V5_9BACT</name>
<sequence length="261" mass="28681">MDFEQEKVLSREYAKTEQDLRRKGRFSMQELEESFHQRTGGRYIGDAVFGASDGIVTTFAIVAGSIGGGLSPTIVLILGFANLMADGVSMALGNYLGKKSEQGYQNAQKEREAWELRHHREREIDETNEILSKYGFSGADLERAVEVVSSNQQGWLRLMMREHLGIVDEGDGSPARHALATFISFLIAGLAPLIPFIFPLVKDGKFTLSIVLSGATLFVAGAFRSRLNQKSWLRSGAEMLLVGVIASSVAFFIGKLIESLT</sequence>
<keyword evidence="4 5" id="KW-0472">Membrane</keyword>
<feature type="transmembrane region" description="Helical" evidence="5">
    <location>
        <begin position="47"/>
        <end position="68"/>
    </location>
</feature>
<feature type="transmembrane region" description="Helical" evidence="5">
    <location>
        <begin position="239"/>
        <end position="257"/>
    </location>
</feature>
<organism evidence="6 7">
    <name type="scientific">Candidatus Kerfeldbacteria bacterium RIFCSPLOWO2_01_FULL_48_11</name>
    <dbReference type="NCBI Taxonomy" id="1798543"/>
    <lineage>
        <taxon>Bacteria</taxon>
        <taxon>Candidatus Kerfeldiibacteriota</taxon>
    </lineage>
</organism>
<evidence type="ECO:0000313" key="6">
    <source>
        <dbReference type="EMBL" id="OGY82831.1"/>
    </source>
</evidence>
<comment type="subcellular location">
    <subcellularLocation>
        <location evidence="1">Endomembrane system</location>
        <topology evidence="1">Multi-pass membrane protein</topology>
    </subcellularLocation>
</comment>
<proteinExistence type="predicted"/>
<dbReference type="PANTHER" id="PTHR31851">
    <property type="entry name" value="FE(2+)/MN(2+) TRANSPORTER PCL1"/>
    <property type="match status" value="1"/>
</dbReference>
<keyword evidence="3 5" id="KW-1133">Transmembrane helix</keyword>
<dbReference type="GO" id="GO:0030026">
    <property type="term" value="P:intracellular manganese ion homeostasis"/>
    <property type="evidence" value="ECO:0007669"/>
    <property type="project" value="InterPro"/>
</dbReference>
<gene>
    <name evidence="6" type="ORF">A2898_04545</name>
</gene>
<evidence type="ECO:0008006" key="8">
    <source>
        <dbReference type="Google" id="ProtNLM"/>
    </source>
</evidence>
<protein>
    <recommendedName>
        <fullName evidence="8">GMP synthase</fullName>
    </recommendedName>
</protein>
<accession>A0A1G2B0V5</accession>
<evidence type="ECO:0000256" key="3">
    <source>
        <dbReference type="ARBA" id="ARBA00022989"/>
    </source>
</evidence>
<feature type="transmembrane region" description="Helical" evidence="5">
    <location>
        <begin position="74"/>
        <end position="96"/>
    </location>
</feature>
<comment type="caution">
    <text evidence="6">The sequence shown here is derived from an EMBL/GenBank/DDBJ whole genome shotgun (WGS) entry which is preliminary data.</text>
</comment>
<feature type="transmembrane region" description="Helical" evidence="5">
    <location>
        <begin position="206"/>
        <end position="227"/>
    </location>
</feature>
<dbReference type="EMBL" id="MHKE01000017">
    <property type="protein sequence ID" value="OGY82831.1"/>
    <property type="molecule type" value="Genomic_DNA"/>
</dbReference>
<feature type="transmembrane region" description="Helical" evidence="5">
    <location>
        <begin position="179"/>
        <end position="200"/>
    </location>
</feature>
<evidence type="ECO:0000256" key="4">
    <source>
        <dbReference type="ARBA" id="ARBA00023136"/>
    </source>
</evidence>
<dbReference type="InterPro" id="IPR008217">
    <property type="entry name" value="Ccc1_fam"/>
</dbReference>
<dbReference type="GO" id="GO:0005384">
    <property type="term" value="F:manganese ion transmembrane transporter activity"/>
    <property type="evidence" value="ECO:0007669"/>
    <property type="project" value="InterPro"/>
</dbReference>
<dbReference type="AlphaFoldDB" id="A0A1G2B0V5"/>
<dbReference type="GO" id="GO:0012505">
    <property type="term" value="C:endomembrane system"/>
    <property type="evidence" value="ECO:0007669"/>
    <property type="project" value="UniProtKB-SubCell"/>
</dbReference>
<evidence type="ECO:0000256" key="5">
    <source>
        <dbReference type="SAM" id="Phobius"/>
    </source>
</evidence>